<keyword evidence="7 9" id="KW-0472">Membrane</keyword>
<dbReference type="Pfam" id="PF00230">
    <property type="entry name" value="MIP"/>
    <property type="match status" value="1"/>
</dbReference>
<accession>A0A6G7XGY2</accession>
<evidence type="ECO:0000256" key="2">
    <source>
        <dbReference type="ARBA" id="ARBA00006175"/>
    </source>
</evidence>
<sequence length="254" mass="25659">MNNSPSVSSTAQRSPSTSAKLAAEVAGTFLLVFGLIATATFAATLDGGAAGVGTLGACLSLGFAVIIGAYAFGPISGGHFNPAVTLGLAAAGRFAWKDTVPYIIAQLVGGIVATSLIYLLALGGPDGFAKAAIDSGFVSNGFGDQSPGGFGLGSAVIIEIVFTAVFVYVILGVTHSRAAAGFAPIAIGLTLTLMLMILIPIDNGSVNPARSIATAIYGGPDWLAQVWVFIVFPIIGGLIAGFSSRLIFDRETSR</sequence>
<keyword evidence="6 9" id="KW-1133">Transmembrane helix</keyword>
<dbReference type="SUPFAM" id="SSF81338">
    <property type="entry name" value="Aquaporin-like"/>
    <property type="match status" value="1"/>
</dbReference>
<keyword evidence="5 8" id="KW-0812">Transmembrane</keyword>
<name>A0A6G7XGY2_9MICO</name>
<dbReference type="InterPro" id="IPR022357">
    <property type="entry name" value="MIP_CS"/>
</dbReference>
<dbReference type="Proteomes" id="UP000502677">
    <property type="component" value="Chromosome"/>
</dbReference>
<reference evidence="10 11" key="1">
    <citation type="submission" date="2020-03" db="EMBL/GenBank/DDBJ databases">
        <title>Leucobacter sp. nov., isolated from beetles.</title>
        <authorList>
            <person name="Hyun D.-W."/>
            <person name="Bae J.-W."/>
        </authorList>
    </citation>
    <scope>NUCLEOTIDE SEQUENCE [LARGE SCALE GENOMIC DNA]</scope>
    <source>
        <strain evidence="10 11">HDW9C</strain>
    </source>
</reference>
<comment type="similarity">
    <text evidence="2 8">Belongs to the MIP/aquaporin (TC 1.A.8) family.</text>
</comment>
<dbReference type="GO" id="GO:0015250">
    <property type="term" value="F:water channel activity"/>
    <property type="evidence" value="ECO:0007669"/>
    <property type="project" value="TreeGrafter"/>
</dbReference>
<proteinExistence type="inferred from homology"/>
<evidence type="ECO:0000256" key="8">
    <source>
        <dbReference type="RuleBase" id="RU000477"/>
    </source>
</evidence>
<evidence type="ECO:0000256" key="9">
    <source>
        <dbReference type="SAM" id="Phobius"/>
    </source>
</evidence>
<feature type="transmembrane region" description="Helical" evidence="9">
    <location>
        <begin position="21"/>
        <end position="43"/>
    </location>
</feature>
<evidence type="ECO:0000256" key="4">
    <source>
        <dbReference type="ARBA" id="ARBA00022475"/>
    </source>
</evidence>
<dbReference type="EMBL" id="CP049863">
    <property type="protein sequence ID" value="QIK63864.1"/>
    <property type="molecule type" value="Genomic_DNA"/>
</dbReference>
<dbReference type="InterPro" id="IPR000425">
    <property type="entry name" value="MIP"/>
</dbReference>
<organism evidence="10 11">
    <name type="scientific">Leucobacter viscericola</name>
    <dbReference type="NCBI Taxonomy" id="2714935"/>
    <lineage>
        <taxon>Bacteria</taxon>
        <taxon>Bacillati</taxon>
        <taxon>Actinomycetota</taxon>
        <taxon>Actinomycetes</taxon>
        <taxon>Micrococcales</taxon>
        <taxon>Microbacteriaceae</taxon>
        <taxon>Leucobacter</taxon>
    </lineage>
</organism>
<dbReference type="PANTHER" id="PTHR19139">
    <property type="entry name" value="AQUAPORIN TRANSPORTER"/>
    <property type="match status" value="1"/>
</dbReference>
<feature type="transmembrane region" description="Helical" evidence="9">
    <location>
        <begin position="102"/>
        <end position="121"/>
    </location>
</feature>
<evidence type="ECO:0000256" key="3">
    <source>
        <dbReference type="ARBA" id="ARBA00022448"/>
    </source>
</evidence>
<protein>
    <submittedName>
        <fullName evidence="10">Aquaporin Z</fullName>
    </submittedName>
</protein>
<dbReference type="PROSITE" id="PS00221">
    <property type="entry name" value="MIP"/>
    <property type="match status" value="1"/>
</dbReference>
<evidence type="ECO:0000313" key="10">
    <source>
        <dbReference type="EMBL" id="QIK63864.1"/>
    </source>
</evidence>
<dbReference type="GO" id="GO:0005886">
    <property type="term" value="C:plasma membrane"/>
    <property type="evidence" value="ECO:0007669"/>
    <property type="project" value="UniProtKB-SubCell"/>
</dbReference>
<dbReference type="InterPro" id="IPR023271">
    <property type="entry name" value="Aquaporin-like"/>
</dbReference>
<keyword evidence="4" id="KW-1003">Cell membrane</keyword>
<dbReference type="PANTHER" id="PTHR19139:SF199">
    <property type="entry name" value="MIP17260P"/>
    <property type="match status" value="1"/>
</dbReference>
<keyword evidence="3 8" id="KW-0813">Transport</keyword>
<dbReference type="AlphaFoldDB" id="A0A6G7XGY2"/>
<evidence type="ECO:0000313" key="11">
    <source>
        <dbReference type="Proteomes" id="UP000502677"/>
    </source>
</evidence>
<evidence type="ECO:0000256" key="6">
    <source>
        <dbReference type="ARBA" id="ARBA00022989"/>
    </source>
</evidence>
<dbReference type="InterPro" id="IPR034294">
    <property type="entry name" value="Aquaporin_transptr"/>
</dbReference>
<evidence type="ECO:0000256" key="1">
    <source>
        <dbReference type="ARBA" id="ARBA00004651"/>
    </source>
</evidence>
<gene>
    <name evidence="10" type="ORF">G7068_12165</name>
</gene>
<comment type="subcellular location">
    <subcellularLocation>
        <location evidence="1">Cell membrane</location>
        <topology evidence="1">Multi-pass membrane protein</topology>
    </subcellularLocation>
</comment>
<feature type="transmembrane region" description="Helical" evidence="9">
    <location>
        <begin position="178"/>
        <end position="201"/>
    </location>
</feature>
<feature type="transmembrane region" description="Helical" evidence="9">
    <location>
        <begin position="150"/>
        <end position="171"/>
    </location>
</feature>
<dbReference type="PRINTS" id="PR00783">
    <property type="entry name" value="MINTRINSICP"/>
</dbReference>
<evidence type="ECO:0000256" key="7">
    <source>
        <dbReference type="ARBA" id="ARBA00023136"/>
    </source>
</evidence>
<dbReference type="Gene3D" id="1.20.1080.10">
    <property type="entry name" value="Glycerol uptake facilitator protein"/>
    <property type="match status" value="1"/>
</dbReference>
<evidence type="ECO:0000256" key="5">
    <source>
        <dbReference type="ARBA" id="ARBA00022692"/>
    </source>
</evidence>
<dbReference type="KEGG" id="lvi:G7068_12165"/>
<dbReference type="RefSeq" id="WP_166292204.1">
    <property type="nucleotide sequence ID" value="NZ_CP049863.1"/>
</dbReference>
<keyword evidence="11" id="KW-1185">Reference proteome</keyword>
<feature type="transmembrane region" description="Helical" evidence="9">
    <location>
        <begin position="226"/>
        <end position="248"/>
    </location>
</feature>
<feature type="transmembrane region" description="Helical" evidence="9">
    <location>
        <begin position="49"/>
        <end position="72"/>
    </location>
</feature>